<evidence type="ECO:0000256" key="5">
    <source>
        <dbReference type="ARBA" id="ARBA00012744"/>
    </source>
</evidence>
<dbReference type="Pfam" id="PF14310">
    <property type="entry name" value="Fn3-like"/>
    <property type="match status" value="1"/>
</dbReference>
<evidence type="ECO:0000313" key="19">
    <source>
        <dbReference type="EMBL" id="PIG69613.1"/>
    </source>
</evidence>
<dbReference type="InterPro" id="IPR011658">
    <property type="entry name" value="PA14_dom"/>
</dbReference>
<dbReference type="InterPro" id="IPR010730">
    <property type="entry name" value="HET"/>
</dbReference>
<dbReference type="Pfam" id="PF07691">
    <property type="entry name" value="PA14"/>
    <property type="match status" value="1"/>
</dbReference>
<dbReference type="PANTHER" id="PTHR42715:SF17">
    <property type="entry name" value="BETA-GLUCOSIDASE H-RELATED"/>
    <property type="match status" value="1"/>
</dbReference>
<comment type="similarity">
    <text evidence="4">Belongs to the glycosyl hydrolase 3 family.</text>
</comment>
<evidence type="ECO:0000313" key="20">
    <source>
        <dbReference type="Proteomes" id="UP000231358"/>
    </source>
</evidence>
<evidence type="ECO:0000256" key="12">
    <source>
        <dbReference type="ARBA" id="ARBA00023326"/>
    </source>
</evidence>
<dbReference type="PRINTS" id="PR00133">
    <property type="entry name" value="GLHYDRLASE3"/>
</dbReference>
<dbReference type="FunFam" id="3.20.20.300:FF:000006">
    <property type="entry name" value="Beta-glucosidase H"/>
    <property type="match status" value="1"/>
</dbReference>
<dbReference type="GO" id="GO:0005576">
    <property type="term" value="C:extracellular region"/>
    <property type="evidence" value="ECO:0007669"/>
    <property type="project" value="UniProtKB-SubCell"/>
</dbReference>
<reference evidence="19 20" key="1">
    <citation type="submission" date="2017-05" db="EMBL/GenBank/DDBJ databases">
        <title>Genome sequence for an aflatoxigenic pathogen of Argentinian peanut, Aspergillus arachidicola.</title>
        <authorList>
            <person name="Moore G."/>
            <person name="Beltz S.B."/>
            <person name="Mack B.M."/>
        </authorList>
    </citation>
    <scope>NUCLEOTIDE SEQUENCE [LARGE SCALE GENOMIC DNA]</scope>
    <source>
        <strain evidence="19 20">CBS 117610</strain>
    </source>
</reference>
<dbReference type="SUPFAM" id="SSF51445">
    <property type="entry name" value="(Trans)glycosidases"/>
    <property type="match status" value="1"/>
</dbReference>
<dbReference type="Gene3D" id="3.20.20.300">
    <property type="entry name" value="Glycoside hydrolase, family 3, N-terminal domain"/>
    <property type="match status" value="1"/>
</dbReference>
<comment type="subcellular location">
    <subcellularLocation>
        <location evidence="2">Secreted</location>
    </subcellularLocation>
</comment>
<dbReference type="InterPro" id="IPR036881">
    <property type="entry name" value="Glyco_hydro_3_C_sf"/>
</dbReference>
<keyword evidence="10" id="KW-0119">Carbohydrate metabolism</keyword>
<dbReference type="SMART" id="SM01217">
    <property type="entry name" value="Fn3_like"/>
    <property type="match status" value="1"/>
</dbReference>
<comment type="function">
    <text evidence="13">Beta-glucosidases are one of a number of cellulolytic enzymes involved in the degradation of cellulosic biomass. Catalyzes the last step releasing glucose from the inhibitory cellobiose.</text>
</comment>
<dbReference type="SUPFAM" id="SSF56988">
    <property type="entry name" value="Anthrax protective antigen"/>
    <property type="match status" value="1"/>
</dbReference>
<dbReference type="Pfam" id="PF01915">
    <property type="entry name" value="Glyco_hydro_3_C"/>
    <property type="match status" value="1"/>
</dbReference>
<evidence type="ECO:0000256" key="6">
    <source>
        <dbReference type="ARBA" id="ARBA00022525"/>
    </source>
</evidence>
<dbReference type="InterPro" id="IPR001764">
    <property type="entry name" value="Glyco_hydro_3_N"/>
</dbReference>
<evidence type="ECO:0000259" key="18">
    <source>
        <dbReference type="PROSITE" id="PS51820"/>
    </source>
</evidence>
<evidence type="ECO:0000256" key="10">
    <source>
        <dbReference type="ARBA" id="ARBA00023277"/>
    </source>
</evidence>
<dbReference type="Proteomes" id="UP000231358">
    <property type="component" value="Unassembled WGS sequence"/>
</dbReference>
<evidence type="ECO:0000256" key="17">
    <source>
        <dbReference type="ARBA" id="ARBA00041806"/>
    </source>
</evidence>
<keyword evidence="6" id="KW-0964">Secreted</keyword>
<dbReference type="Gene3D" id="2.60.40.10">
    <property type="entry name" value="Immunoglobulins"/>
    <property type="match status" value="1"/>
</dbReference>
<keyword evidence="20" id="KW-1185">Reference proteome</keyword>
<dbReference type="Gene3D" id="3.40.50.1700">
    <property type="entry name" value="Glycoside hydrolase family 3 C-terminal domain"/>
    <property type="match status" value="1"/>
</dbReference>
<dbReference type="FunFam" id="2.60.40.10:FF:000495">
    <property type="entry name" value="Periplasmic beta-glucosidase"/>
    <property type="match status" value="1"/>
</dbReference>
<evidence type="ECO:0000256" key="14">
    <source>
        <dbReference type="ARBA" id="ARBA00039581"/>
    </source>
</evidence>
<dbReference type="InterPro" id="IPR026891">
    <property type="entry name" value="Fn3-like"/>
</dbReference>
<evidence type="ECO:0000256" key="1">
    <source>
        <dbReference type="ARBA" id="ARBA00000448"/>
    </source>
</evidence>
<dbReference type="InterPro" id="IPR050288">
    <property type="entry name" value="Cellulose_deg_GH3"/>
</dbReference>
<evidence type="ECO:0000256" key="16">
    <source>
        <dbReference type="ARBA" id="ARBA00041602"/>
    </source>
</evidence>
<organism evidence="19 20">
    <name type="scientific">Aspergillus arachidicola</name>
    <dbReference type="NCBI Taxonomy" id="656916"/>
    <lineage>
        <taxon>Eukaryota</taxon>
        <taxon>Fungi</taxon>
        <taxon>Dikarya</taxon>
        <taxon>Ascomycota</taxon>
        <taxon>Pezizomycotina</taxon>
        <taxon>Eurotiomycetes</taxon>
        <taxon>Eurotiomycetidae</taxon>
        <taxon>Eurotiales</taxon>
        <taxon>Aspergillaceae</taxon>
        <taxon>Aspergillus</taxon>
        <taxon>Aspergillus subgen. Circumdati</taxon>
    </lineage>
</organism>
<feature type="domain" description="PA14" evidence="18">
    <location>
        <begin position="1162"/>
        <end position="1321"/>
    </location>
</feature>
<keyword evidence="9" id="KW-0325">Glycoprotein</keyword>
<evidence type="ECO:0000256" key="7">
    <source>
        <dbReference type="ARBA" id="ARBA00022801"/>
    </source>
</evidence>
<dbReference type="InterPro" id="IPR036962">
    <property type="entry name" value="Glyco_hydro_3_N_sf"/>
</dbReference>
<protein>
    <recommendedName>
        <fullName evidence="14">Probable beta-glucosidase H</fullName>
        <ecNumber evidence="5">3.2.1.21</ecNumber>
    </recommendedName>
    <alternativeName>
        <fullName evidence="15">Beta-D-glucoside glucohydrolase H</fullName>
    </alternativeName>
    <alternativeName>
        <fullName evidence="16">Cellobiase H</fullName>
    </alternativeName>
    <alternativeName>
        <fullName evidence="17">Gentiobiase H</fullName>
    </alternativeName>
</protein>
<accession>A0A2G7EML3</accession>
<evidence type="ECO:0000256" key="9">
    <source>
        <dbReference type="ARBA" id="ARBA00023180"/>
    </source>
</evidence>
<gene>
    <name evidence="19" type="ORF">AARAC_002730</name>
</gene>
<dbReference type="InterPro" id="IPR013783">
    <property type="entry name" value="Ig-like_fold"/>
</dbReference>
<dbReference type="PANTHER" id="PTHR42715">
    <property type="entry name" value="BETA-GLUCOSIDASE"/>
    <property type="match status" value="1"/>
</dbReference>
<keyword evidence="12" id="KW-0624">Polysaccharide degradation</keyword>
<evidence type="ECO:0000256" key="11">
    <source>
        <dbReference type="ARBA" id="ARBA00023295"/>
    </source>
</evidence>
<comment type="caution">
    <text evidence="19">The sequence shown here is derived from an EMBL/GenBank/DDBJ whole genome shotgun (WGS) entry which is preliminary data.</text>
</comment>
<dbReference type="PROSITE" id="PS51820">
    <property type="entry name" value="PA14"/>
    <property type="match status" value="1"/>
</dbReference>
<dbReference type="GO" id="GO:0008422">
    <property type="term" value="F:beta-glucosidase activity"/>
    <property type="evidence" value="ECO:0007669"/>
    <property type="project" value="UniProtKB-EC"/>
</dbReference>
<evidence type="ECO:0000256" key="13">
    <source>
        <dbReference type="ARBA" id="ARBA00024983"/>
    </source>
</evidence>
<dbReference type="STRING" id="656916.A0A2G7EML3"/>
<evidence type="ECO:0000256" key="3">
    <source>
        <dbReference type="ARBA" id="ARBA00004987"/>
    </source>
</evidence>
<dbReference type="InterPro" id="IPR017853">
    <property type="entry name" value="GH"/>
</dbReference>
<dbReference type="Pfam" id="PF06985">
    <property type="entry name" value="HET"/>
    <property type="match status" value="1"/>
</dbReference>
<evidence type="ECO:0000256" key="4">
    <source>
        <dbReference type="ARBA" id="ARBA00005336"/>
    </source>
</evidence>
<dbReference type="InterPro" id="IPR037524">
    <property type="entry name" value="PA14/GLEYA"/>
</dbReference>
<dbReference type="Pfam" id="PF00933">
    <property type="entry name" value="Glyco_hydro_3"/>
    <property type="match status" value="1"/>
</dbReference>
<keyword evidence="8" id="KW-0136">Cellulose degradation</keyword>
<dbReference type="InterPro" id="IPR002772">
    <property type="entry name" value="Glyco_hydro_3_C"/>
</dbReference>
<comment type="pathway">
    <text evidence="3">Glycan metabolism; cellulose degradation.</text>
</comment>
<keyword evidence="7" id="KW-0378">Hydrolase</keyword>
<dbReference type="UniPathway" id="UPA00696"/>
<proteinExistence type="inferred from homology"/>
<name>A0A2G7EML3_9EURO</name>
<evidence type="ECO:0000256" key="8">
    <source>
        <dbReference type="ARBA" id="ARBA00023001"/>
    </source>
</evidence>
<dbReference type="EMBL" id="NEXV01000720">
    <property type="protein sequence ID" value="PIG69613.1"/>
    <property type="molecule type" value="Genomic_DNA"/>
</dbReference>
<dbReference type="GO" id="GO:0030245">
    <property type="term" value="P:cellulose catabolic process"/>
    <property type="evidence" value="ECO:0007669"/>
    <property type="project" value="UniProtKB-UniPathway"/>
</dbReference>
<keyword evidence="11" id="KW-0326">Glycosidase</keyword>
<dbReference type="SMART" id="SM00758">
    <property type="entry name" value="PA14"/>
    <property type="match status" value="1"/>
</dbReference>
<sequence>MHPLCARCKTIPLHDILQQGQSLWKKSNEPQFSWEIPWYSSLSELTASSSSDCAFCRLVREGLETSFEYEAAQQEARGEIPPTSSTEKDAKDPLRKMEGYLDFPMNMSLRLRSSLTAEDDERDWDISRRSGTANAILTVRISSEVSWGLTLQADFRVATDHDDPVAEFILGRTLAQTADSDQAFSVINAWMDSCINDHQMQCADASQPPLLPTRVIDVSPGGLDEGLVCLRDDQNKVDRAARYVALSHCWGKCIPFATTTENLEDRKREVRIEDMSQVFQEAVLITRRLGIRYLWIDTLCIVQNDRHDWEVEAGRMAKVYMDAFVVIGASNSNADDQGFLGPRGHPGSIDWVRSLPNGGTSCLALSLLPPAGERWTSGRDPVSSEPLQSRAWCLQERYLAQRILLYGARQLFWECRAISRAEDGDLRLGNLHNLDRLRGTASIKRTIFGPRPDGDSEVNYRGWYEMIEEYTQRSITHQSDRFPALSGVADAIAQTSRDGYLAGIWRKGLIEGLLWCAMNRDEPLKKPTSYRAPSWSWASAEGPVQFIVYHFIERCRWKRGIADYEQLATFEDCNVEKDGPDVYGTVSSGHLRLHAPLLPVKSLYPADDRPPFSGELLPPLKNSIVDKVVEVEVGNETFYLQAGFDMTPEPVLLQQQLFVLFLARLPDGNHGFSPFMDHRFGLLIRRTAKNSEAYERVGIIDSPILTKDTSGGVSMTLVHILEKSLRFLERLSPSVDKSPVFNLTPRLFVPKRVLTEEPEEEMPPDPLPELKQHSILVTLVTSPVLIIRPRVSTKTKPGIDFWHTHPIPELNVPSIRSTDGPNGIRGTKFFAGVPAACLPCGTALASTWDQSLLREVGVLIGKECLAKGAHCWLGPTINMPRSPLGGRGFESFAEDPHLAGAMAASMITGCESTGVISAVKHFVGNDQEHERRAVDVLVTQRALREIYLRPFQIVARDAGPGALMTSYNKINGKHVVESKEMLDMVRQEWKWNPLIMSDWLGTYTTIDSMNAGLDLEMPGPSRYRGRYVESALQARLIKESTIDSRARKVLEFVQQASRAPVSAVETGRDYPEDRALNRKLCANSIVLLKNQNDILPLPKTIKKIALIGSHVRTPAISGGGSASLEPYYTVSLYDAVSEALPHTEILYEVGAYAHKMLPVIDRLLTNAVMHFYNEPVGTERILRATQPMSKTAFQLMDFNAPELNRGLFYATLTGEFTPDVSGVWDFGLTVFGTGLLYVDDELVVDNTTHQTRGTAFFGKGTVQELGSKTLNAGQTYKIRIEYGSANTSPMKAIGVVHFGGGAAHLGACLHVDSAEMVRSAVKAAAEADYTILCTGLNHEWESEGFDRLHMDLPPGIDALITSVLDVAANKTVIVNQSGTPVTMPWADRARGIAQAWYGGNETGHGIADVIFGDVNPSGKLPLSWPVDVKHNPAYLNYASVGGRVLYGEDVYVGYRYYEKVGREVLFPFGHGLSYSTFTVSPDVVFSPETFRPEESPTAAVKIKNTGKVAGAQVLQLYISAPHSPTPRPAKELHGFTKVLLQPEEERVVHIRMDKYATSFWDEIEGTWKSEEGIYEALIGTSSQNILAKGTFRVDRTRYWLGL</sequence>
<evidence type="ECO:0000256" key="2">
    <source>
        <dbReference type="ARBA" id="ARBA00004613"/>
    </source>
</evidence>
<dbReference type="Gene3D" id="2.60.120.260">
    <property type="entry name" value="Galactose-binding domain-like"/>
    <property type="match status" value="1"/>
</dbReference>
<evidence type="ECO:0000256" key="15">
    <source>
        <dbReference type="ARBA" id="ARBA00041278"/>
    </source>
</evidence>
<comment type="catalytic activity">
    <reaction evidence="1">
        <text>Hydrolysis of terminal, non-reducing beta-D-glucosyl residues with release of beta-D-glucose.</text>
        <dbReference type="EC" id="3.2.1.21"/>
    </reaction>
</comment>
<dbReference type="EC" id="3.2.1.21" evidence="5"/>
<dbReference type="SUPFAM" id="SSF52279">
    <property type="entry name" value="Beta-D-glucan exohydrolase, C-terminal domain"/>
    <property type="match status" value="1"/>
</dbReference>